<feature type="compositionally biased region" description="Low complexity" evidence="1">
    <location>
        <begin position="103"/>
        <end position="120"/>
    </location>
</feature>
<dbReference type="AlphaFoldDB" id="A0AAQ4DT70"/>
<dbReference type="GO" id="GO:0007200">
    <property type="term" value="P:phospholipase C-activating G protein-coupled receptor signaling pathway"/>
    <property type="evidence" value="ECO:0007669"/>
    <property type="project" value="TreeGrafter"/>
</dbReference>
<dbReference type="GO" id="GO:0004674">
    <property type="term" value="F:protein serine/threonine kinase activity"/>
    <property type="evidence" value="ECO:0007669"/>
    <property type="project" value="UniProtKB-KW"/>
</dbReference>
<feature type="transmembrane region" description="Helical" evidence="2">
    <location>
        <begin position="15"/>
        <end position="34"/>
    </location>
</feature>
<dbReference type="PANTHER" id="PTHR22968:SF24">
    <property type="entry name" value="SERINE_THREONINE-PROTEIN KINASE"/>
    <property type="match status" value="1"/>
</dbReference>
<keyword evidence="4" id="KW-1185">Reference proteome</keyword>
<dbReference type="InterPro" id="IPR011009">
    <property type="entry name" value="Kinase-like_dom_sf"/>
</dbReference>
<accession>A0AAQ4DT70</accession>
<protein>
    <submittedName>
        <fullName evidence="3">Uncharacterized protein</fullName>
    </submittedName>
</protein>
<proteinExistence type="predicted"/>
<sequence>MYPPNPWKDISPEVGQWYLPVWFLPAVDLINNLLQVKTRKRYTVDKSLVHTWLQDYQTWCDIRELESQVGVRYLSHESDDARWEAYRRERGLQPPAPAPPAAPSATPQSAQQQSQQSSHHAPARPRLSVQREEEASPTCGRIRL</sequence>
<dbReference type="GO" id="GO:0035556">
    <property type="term" value="P:intracellular signal transduction"/>
    <property type="evidence" value="ECO:0007669"/>
    <property type="project" value="TreeGrafter"/>
</dbReference>
<keyword evidence="2" id="KW-0472">Membrane</keyword>
<gene>
    <name evidence="3" type="ORF">V5799_031728</name>
</gene>
<name>A0AAQ4DT70_AMBAM</name>
<dbReference type="PANTHER" id="PTHR22968">
    <property type="entry name" value="PROTEIN KINASE C, MU"/>
    <property type="match status" value="1"/>
</dbReference>
<dbReference type="GO" id="GO:0008270">
    <property type="term" value="F:zinc ion binding"/>
    <property type="evidence" value="ECO:0007669"/>
    <property type="project" value="UniProtKB-KW"/>
</dbReference>
<feature type="region of interest" description="Disordered" evidence="1">
    <location>
        <begin position="84"/>
        <end position="144"/>
    </location>
</feature>
<dbReference type="EMBL" id="JARKHS020027147">
    <property type="protein sequence ID" value="KAK8765660.1"/>
    <property type="molecule type" value="Genomic_DNA"/>
</dbReference>
<comment type="caution">
    <text evidence="3">The sequence shown here is derived from an EMBL/GenBank/DDBJ whole genome shotgun (WGS) entry which is preliminary data.</text>
</comment>
<evidence type="ECO:0000256" key="1">
    <source>
        <dbReference type="SAM" id="MobiDB-lite"/>
    </source>
</evidence>
<dbReference type="SUPFAM" id="SSF56112">
    <property type="entry name" value="Protein kinase-like (PK-like)"/>
    <property type="match status" value="1"/>
</dbReference>
<evidence type="ECO:0000313" key="4">
    <source>
        <dbReference type="Proteomes" id="UP001321473"/>
    </source>
</evidence>
<organism evidence="3 4">
    <name type="scientific">Amblyomma americanum</name>
    <name type="common">Lone star tick</name>
    <dbReference type="NCBI Taxonomy" id="6943"/>
    <lineage>
        <taxon>Eukaryota</taxon>
        <taxon>Metazoa</taxon>
        <taxon>Ecdysozoa</taxon>
        <taxon>Arthropoda</taxon>
        <taxon>Chelicerata</taxon>
        <taxon>Arachnida</taxon>
        <taxon>Acari</taxon>
        <taxon>Parasitiformes</taxon>
        <taxon>Ixodida</taxon>
        <taxon>Ixodoidea</taxon>
        <taxon>Ixodidae</taxon>
        <taxon>Amblyomminae</taxon>
        <taxon>Amblyomma</taxon>
    </lineage>
</organism>
<evidence type="ECO:0000256" key="2">
    <source>
        <dbReference type="SAM" id="Phobius"/>
    </source>
</evidence>
<dbReference type="Proteomes" id="UP001321473">
    <property type="component" value="Unassembled WGS sequence"/>
</dbReference>
<dbReference type="GO" id="GO:0005829">
    <property type="term" value="C:cytosol"/>
    <property type="evidence" value="ECO:0007669"/>
    <property type="project" value="TreeGrafter"/>
</dbReference>
<keyword evidence="2" id="KW-0812">Transmembrane</keyword>
<evidence type="ECO:0000313" key="3">
    <source>
        <dbReference type="EMBL" id="KAK8765660.1"/>
    </source>
</evidence>
<reference evidence="3 4" key="1">
    <citation type="journal article" date="2023" name="Arcadia Sci">
        <title>De novo assembly of a long-read Amblyomma americanum tick genome.</title>
        <authorList>
            <person name="Chou S."/>
            <person name="Poskanzer K.E."/>
            <person name="Rollins M."/>
            <person name="Thuy-Boun P.S."/>
        </authorList>
    </citation>
    <scope>NUCLEOTIDE SEQUENCE [LARGE SCALE GENOMIC DNA]</scope>
    <source>
        <strain evidence="3">F_SG_1</strain>
        <tissue evidence="3">Salivary glands</tissue>
    </source>
</reference>
<keyword evidence="2" id="KW-1133">Transmembrane helix</keyword>